<comment type="caution">
    <text evidence="9">The sequence shown here is derived from an EMBL/GenBank/DDBJ whole genome shotgun (WGS) entry which is preliminary data.</text>
</comment>
<dbReference type="RefSeq" id="WP_186770577.1">
    <property type="nucleotide sequence ID" value="NZ_JACOMF010000010.1"/>
</dbReference>
<proteinExistence type="inferred from homology"/>
<feature type="transmembrane region" description="Helical" evidence="7">
    <location>
        <begin position="12"/>
        <end position="33"/>
    </location>
</feature>
<organism evidence="9 10">
    <name type="scientific">Siccirubricoccus deserti</name>
    <dbReference type="NCBI Taxonomy" id="2013562"/>
    <lineage>
        <taxon>Bacteria</taxon>
        <taxon>Pseudomonadati</taxon>
        <taxon>Pseudomonadota</taxon>
        <taxon>Alphaproteobacteria</taxon>
        <taxon>Acetobacterales</taxon>
        <taxon>Roseomonadaceae</taxon>
        <taxon>Siccirubricoccus</taxon>
    </lineage>
</organism>
<dbReference type="GO" id="GO:0005886">
    <property type="term" value="C:plasma membrane"/>
    <property type="evidence" value="ECO:0007669"/>
    <property type="project" value="UniProtKB-SubCell"/>
</dbReference>
<keyword evidence="4 7" id="KW-0812">Transmembrane</keyword>
<comment type="function">
    <text evidence="7">Part of the tripartite ATP-independent periplasmic (TRAP) transport system.</text>
</comment>
<dbReference type="Pfam" id="PF04290">
    <property type="entry name" value="DctQ"/>
    <property type="match status" value="1"/>
</dbReference>
<sequence>MDDDRAPTGPIARLGLALALAGGTVLLATALLATWSVTQRWITSQPVPGDFELVSLGSGIAVMGFLAHGTLRRTNILVDSFTGWLPRGVTRAMDAFWTLVWMAVAAVLAERLLVGARETWRSGTTTMVLGLPSWWAVGLGALGFAATALAAGYWALRLARGSKGTQG</sequence>
<comment type="subcellular location">
    <subcellularLocation>
        <location evidence="7">Cell inner membrane</location>
        <topology evidence="7">Multi-pass membrane protein</topology>
    </subcellularLocation>
    <subcellularLocation>
        <location evidence="1">Cell membrane</location>
        <topology evidence="1">Multi-pass membrane protein</topology>
    </subcellularLocation>
</comment>
<evidence type="ECO:0000256" key="3">
    <source>
        <dbReference type="ARBA" id="ARBA00022475"/>
    </source>
</evidence>
<keyword evidence="7" id="KW-0997">Cell inner membrane</keyword>
<evidence type="ECO:0000256" key="7">
    <source>
        <dbReference type="RuleBase" id="RU369079"/>
    </source>
</evidence>
<keyword evidence="6 7" id="KW-0472">Membrane</keyword>
<feature type="transmembrane region" description="Helical" evidence="7">
    <location>
        <begin position="92"/>
        <end position="114"/>
    </location>
</feature>
<comment type="caution">
    <text evidence="7">Lacks conserved residue(s) required for the propagation of feature annotation.</text>
</comment>
<evidence type="ECO:0000256" key="4">
    <source>
        <dbReference type="ARBA" id="ARBA00022692"/>
    </source>
</evidence>
<dbReference type="InterPro" id="IPR055348">
    <property type="entry name" value="DctQ"/>
</dbReference>
<comment type="similarity">
    <text evidence="7">Belongs to the TRAP transporter small permease family.</text>
</comment>
<evidence type="ECO:0000256" key="1">
    <source>
        <dbReference type="ARBA" id="ARBA00004651"/>
    </source>
</evidence>
<protein>
    <recommendedName>
        <fullName evidence="7">TRAP transporter small permease protein</fullName>
    </recommendedName>
</protein>
<feature type="transmembrane region" description="Helical" evidence="7">
    <location>
        <begin position="134"/>
        <end position="156"/>
    </location>
</feature>
<dbReference type="EMBL" id="JACOMF010000010">
    <property type="protein sequence ID" value="MBC4015800.1"/>
    <property type="molecule type" value="Genomic_DNA"/>
</dbReference>
<keyword evidence="5 7" id="KW-1133">Transmembrane helix</keyword>
<evidence type="ECO:0000256" key="5">
    <source>
        <dbReference type="ARBA" id="ARBA00022989"/>
    </source>
</evidence>
<keyword evidence="3" id="KW-1003">Cell membrane</keyword>
<reference evidence="9" key="1">
    <citation type="submission" date="2020-08" db="EMBL/GenBank/DDBJ databases">
        <authorList>
            <person name="Hu Y."/>
            <person name="Nguyen S.V."/>
            <person name="Li F."/>
            <person name="Fanning S."/>
        </authorList>
    </citation>
    <scope>NUCLEOTIDE SEQUENCE</scope>
    <source>
        <strain evidence="9">SYSU D8009</strain>
    </source>
</reference>
<keyword evidence="2 7" id="KW-0813">Transport</keyword>
<gene>
    <name evidence="9" type="ORF">H7965_10740</name>
</gene>
<comment type="subunit">
    <text evidence="7">The complex comprises the extracytoplasmic solute receptor protein and the two transmembrane proteins.</text>
</comment>
<evidence type="ECO:0000313" key="10">
    <source>
        <dbReference type="Proteomes" id="UP000600101"/>
    </source>
</evidence>
<dbReference type="GO" id="GO:0022857">
    <property type="term" value="F:transmembrane transporter activity"/>
    <property type="evidence" value="ECO:0007669"/>
    <property type="project" value="UniProtKB-UniRule"/>
</dbReference>
<dbReference type="AlphaFoldDB" id="A0A9X0QXP0"/>
<dbReference type="Proteomes" id="UP000600101">
    <property type="component" value="Unassembled WGS sequence"/>
</dbReference>
<evidence type="ECO:0000259" key="8">
    <source>
        <dbReference type="Pfam" id="PF04290"/>
    </source>
</evidence>
<evidence type="ECO:0000256" key="6">
    <source>
        <dbReference type="ARBA" id="ARBA00023136"/>
    </source>
</evidence>
<keyword evidence="10" id="KW-1185">Reference proteome</keyword>
<name>A0A9X0QXP0_9PROT</name>
<feature type="domain" description="Tripartite ATP-independent periplasmic transporters DctQ component" evidence="8">
    <location>
        <begin position="30"/>
        <end position="160"/>
    </location>
</feature>
<evidence type="ECO:0000256" key="2">
    <source>
        <dbReference type="ARBA" id="ARBA00022448"/>
    </source>
</evidence>
<accession>A0A9X0QXP0</accession>
<evidence type="ECO:0000313" key="9">
    <source>
        <dbReference type="EMBL" id="MBC4015800.1"/>
    </source>
</evidence>